<evidence type="ECO:0000313" key="4">
    <source>
        <dbReference type="EMBL" id="EKC43148.1"/>
    </source>
</evidence>
<feature type="compositionally biased region" description="Basic and acidic residues" evidence="2">
    <location>
        <begin position="332"/>
        <end position="367"/>
    </location>
</feature>
<feature type="compositionally biased region" description="Basic and acidic residues" evidence="2">
    <location>
        <begin position="237"/>
        <end position="251"/>
    </location>
</feature>
<dbReference type="Pfam" id="PF21007">
    <property type="entry name" value="FBF1"/>
    <property type="match status" value="1"/>
</dbReference>
<protein>
    <submittedName>
        <fullName evidence="4">Fas-binding factor 1</fullName>
    </submittedName>
</protein>
<feature type="compositionally biased region" description="Polar residues" evidence="2">
    <location>
        <begin position="633"/>
        <end position="662"/>
    </location>
</feature>
<feature type="compositionally biased region" description="Polar residues" evidence="2">
    <location>
        <begin position="535"/>
        <end position="544"/>
    </location>
</feature>
<dbReference type="GO" id="GO:0097539">
    <property type="term" value="C:ciliary transition fiber"/>
    <property type="evidence" value="ECO:0007669"/>
    <property type="project" value="InterPro"/>
</dbReference>
<dbReference type="GO" id="GO:0090162">
    <property type="term" value="P:establishment of epithelial cell polarity"/>
    <property type="evidence" value="ECO:0007669"/>
    <property type="project" value="InterPro"/>
</dbReference>
<feature type="compositionally biased region" description="Basic and acidic residues" evidence="2">
    <location>
        <begin position="547"/>
        <end position="574"/>
    </location>
</feature>
<sequence length="1323" mass="149773">MCIYYEILLFACRQTSPPPGSKDEDFYSNLAATAEDDLSDVSEADVNQMARSLQASDLEDMDADLFGGKFKKKGSVKGGSERSSKPNTPRRTGTPRSRSTTPRASSPQTRVTSPTARVTSPVGRVNSPAGRGTGGSPTPDQSLTPRGGSLKKTPAAKSTSFLDQKPGTAPGKMTDIGNASESLKPGAAQPQERPGTVPKAKSRFDYAEMDMDDLLADLTDDEEDSMAAKAKKPAPKQQKEETTVKKQRSAEDMTPQKSIENEDSKKRNIFDRPPTRSGGNTETEEPVKPAQTKKKEEPGIFSDDDDFLGGLGIEEKGPSAPKAKVTEEEEDKPARSVMDKLLAKDSAVSKHLETKKERREFVLDKKYTQPNNEEEDEDFQFGGYQPSVVSTSSRPTSRRSVRFQDEDDIFGFDRPPSRGRSPASSLTKKPDDMDWLNDITTAVKSAPSISSTPPKQENKPTPQTDPKPTSVKTDNTPQTETKTHEPKPLKPQDKETEPKTTSSSAAKPKGSASDWLGLNDADDEDDEPASWMRAKSQQKTTPPSSAGEKRKDWLSSHKSDDPKPSQKSVPKSEPKGSPADWLGLTSSKEEEDEYLKMENDLDPNSLLKSRLESPAFGGKSVRSDDTDLFKTPIRNTGASSMPYQSSGRKLQTMDTIEKTPTPQRGLDGGGVDELMGLPLTGGQTERFYPQREDRKPAPAADLFNPSNTDQDMITSQAEILKQQQQQQENLLAQQAKIDEMMRKQYEQATKVPPPPVFTPEARTSVMTNPPRSLIEAQTRLYKMEIERDYAYSVLEMNKRRFDEEKQTIENSYKLREENELLMNQYLSKVRQLENDKSDQSSQYQRRLEEFQRDKDQDIDRLKSIHRRAIEDMKREYEEDLERLKKAKDQQIEAAMTSNDTTKSLVQAVSMIQSNARDLGELQKKVDSWHNMGLDEREIAIRSKDEQLKILQERLNRQQEENDLERKRLEDLISRLETQLREQTRMLDEERWKVKQEQTRLQSLQSSLEEERRLWTEQQARERSNIEKTRETLLEEQKSVLSQLHKERQSVAEERTKLNVSLTVQREESEDAAVKLAQAKAEFEALMKAISEEKSKQNIIRQELQREEDRLDSERRKLEMQQAKMAEKEKDFLQAAQTLKERSEEMDQVFIESQSKAEEGNTALMEAMKIEREESERAANLQHQIQVLRLKEREIADDRLRLSKEKKEVENLKSAMLCPNCRTPAGAKPQGGEQVIAGQYNNASTYQVYSSPAVQQSNPAMQHNNPAMQQSLNSVGSITETIKADRSIRMWKMEALKDQKYLEEQSMFLYTLKHMPYSGSNSKS</sequence>
<feature type="region of interest" description="Disordered" evidence="2">
    <location>
        <begin position="52"/>
        <end position="709"/>
    </location>
</feature>
<feature type="compositionally biased region" description="Low complexity" evidence="2">
    <location>
        <begin position="499"/>
        <end position="513"/>
    </location>
</feature>
<proteinExistence type="predicted"/>
<dbReference type="PANTHER" id="PTHR33689:SF1">
    <property type="entry name" value="FAS-BINDING FACTOR 1"/>
    <property type="match status" value="1"/>
</dbReference>
<evidence type="ECO:0000256" key="1">
    <source>
        <dbReference type="SAM" id="Coils"/>
    </source>
</evidence>
<dbReference type="InterPro" id="IPR033561">
    <property type="entry name" value="FBF1"/>
</dbReference>
<organism evidence="4">
    <name type="scientific">Magallana gigas</name>
    <name type="common">Pacific oyster</name>
    <name type="synonym">Crassostrea gigas</name>
    <dbReference type="NCBI Taxonomy" id="29159"/>
    <lineage>
        <taxon>Eukaryota</taxon>
        <taxon>Metazoa</taxon>
        <taxon>Spiralia</taxon>
        <taxon>Lophotrochozoa</taxon>
        <taxon>Mollusca</taxon>
        <taxon>Bivalvia</taxon>
        <taxon>Autobranchia</taxon>
        <taxon>Pteriomorphia</taxon>
        <taxon>Ostreida</taxon>
        <taxon>Ostreoidea</taxon>
        <taxon>Ostreidae</taxon>
        <taxon>Magallana</taxon>
    </lineage>
</organism>
<feature type="coiled-coil region" evidence="1">
    <location>
        <begin position="866"/>
        <end position="893"/>
    </location>
</feature>
<dbReference type="InParanoid" id="K1RBN1"/>
<reference evidence="4" key="1">
    <citation type="journal article" date="2012" name="Nature">
        <title>The oyster genome reveals stress adaptation and complexity of shell formation.</title>
        <authorList>
            <person name="Zhang G."/>
            <person name="Fang X."/>
            <person name="Guo X."/>
            <person name="Li L."/>
            <person name="Luo R."/>
            <person name="Xu F."/>
            <person name="Yang P."/>
            <person name="Zhang L."/>
            <person name="Wang X."/>
            <person name="Qi H."/>
            <person name="Xiong Z."/>
            <person name="Que H."/>
            <person name="Xie Y."/>
            <person name="Holland P.W."/>
            <person name="Paps J."/>
            <person name="Zhu Y."/>
            <person name="Wu F."/>
            <person name="Chen Y."/>
            <person name="Wang J."/>
            <person name="Peng C."/>
            <person name="Meng J."/>
            <person name="Yang L."/>
            <person name="Liu J."/>
            <person name="Wen B."/>
            <person name="Zhang N."/>
            <person name="Huang Z."/>
            <person name="Zhu Q."/>
            <person name="Feng Y."/>
            <person name="Mount A."/>
            <person name="Hedgecock D."/>
            <person name="Xu Z."/>
            <person name="Liu Y."/>
            <person name="Domazet-Loso T."/>
            <person name="Du Y."/>
            <person name="Sun X."/>
            <person name="Zhang S."/>
            <person name="Liu B."/>
            <person name="Cheng P."/>
            <person name="Jiang X."/>
            <person name="Li J."/>
            <person name="Fan D."/>
            <person name="Wang W."/>
            <person name="Fu W."/>
            <person name="Wang T."/>
            <person name="Wang B."/>
            <person name="Zhang J."/>
            <person name="Peng Z."/>
            <person name="Li Y."/>
            <person name="Li N."/>
            <person name="Wang J."/>
            <person name="Chen M."/>
            <person name="He Y."/>
            <person name="Tan F."/>
            <person name="Song X."/>
            <person name="Zheng Q."/>
            <person name="Huang R."/>
            <person name="Yang H."/>
            <person name="Du X."/>
            <person name="Chen L."/>
            <person name="Yang M."/>
            <person name="Gaffney P.M."/>
            <person name="Wang S."/>
            <person name="Luo L."/>
            <person name="She Z."/>
            <person name="Ming Y."/>
            <person name="Huang W."/>
            <person name="Zhang S."/>
            <person name="Huang B."/>
            <person name="Zhang Y."/>
            <person name="Qu T."/>
            <person name="Ni P."/>
            <person name="Miao G."/>
            <person name="Wang J."/>
            <person name="Wang Q."/>
            <person name="Steinberg C.E."/>
            <person name="Wang H."/>
            <person name="Li N."/>
            <person name="Qian L."/>
            <person name="Zhang G."/>
            <person name="Li Y."/>
            <person name="Yang H."/>
            <person name="Liu X."/>
            <person name="Wang J."/>
            <person name="Yin Y."/>
            <person name="Wang J."/>
        </authorList>
    </citation>
    <scope>NUCLEOTIDE SEQUENCE [LARGE SCALE GENOMIC DNA]</scope>
    <source>
        <strain evidence="4">05x7-T-G4-1.051#20</strain>
    </source>
</reference>
<feature type="coiled-coil region" evidence="1">
    <location>
        <begin position="1170"/>
        <end position="1214"/>
    </location>
</feature>
<dbReference type="GO" id="GO:0036064">
    <property type="term" value="C:ciliary basal body"/>
    <property type="evidence" value="ECO:0007669"/>
    <property type="project" value="TreeGrafter"/>
</dbReference>
<dbReference type="PANTHER" id="PTHR33689">
    <property type="entry name" value="FAS-BINDING FACTOR 1"/>
    <property type="match status" value="1"/>
</dbReference>
<name>K1RBN1_MAGGI</name>
<feature type="compositionally biased region" description="Basic and acidic residues" evidence="2">
    <location>
        <begin position="481"/>
        <end position="498"/>
    </location>
</feature>
<feature type="compositionally biased region" description="Low complexity" evidence="2">
    <location>
        <begin position="386"/>
        <end position="395"/>
    </location>
</feature>
<dbReference type="GO" id="GO:0005814">
    <property type="term" value="C:centriole"/>
    <property type="evidence" value="ECO:0007669"/>
    <property type="project" value="TreeGrafter"/>
</dbReference>
<feature type="compositionally biased region" description="Acidic residues" evidence="2">
    <location>
        <begin position="207"/>
        <end position="225"/>
    </location>
</feature>
<feature type="compositionally biased region" description="Polar residues" evidence="2">
    <location>
        <begin position="438"/>
        <end position="480"/>
    </location>
</feature>
<feature type="compositionally biased region" description="Low complexity" evidence="2">
    <location>
        <begin position="89"/>
        <end position="110"/>
    </location>
</feature>
<evidence type="ECO:0000259" key="3">
    <source>
        <dbReference type="Pfam" id="PF21007"/>
    </source>
</evidence>
<dbReference type="HOGENOM" id="CLU_008480_0_0_1"/>
<keyword evidence="1" id="KW-0175">Coiled coil</keyword>
<dbReference type="EMBL" id="JH817943">
    <property type="protein sequence ID" value="EKC43148.1"/>
    <property type="molecule type" value="Genomic_DNA"/>
</dbReference>
<feature type="coiled-coil region" evidence="1">
    <location>
        <begin position="933"/>
        <end position="1130"/>
    </location>
</feature>
<gene>
    <name evidence="4" type="ORF">CGI_10021163</name>
</gene>
<feature type="compositionally biased region" description="Basic and acidic residues" evidence="2">
    <location>
        <begin position="259"/>
        <end position="274"/>
    </location>
</feature>
<dbReference type="GO" id="GO:0060271">
    <property type="term" value="P:cilium assembly"/>
    <property type="evidence" value="ECO:0007669"/>
    <property type="project" value="InterPro"/>
</dbReference>
<accession>K1RBN1</accession>
<feature type="coiled-coil region" evidence="1">
    <location>
        <begin position="815"/>
        <end position="842"/>
    </location>
</feature>
<feature type="domain" description="Fas-binding factor 1 C-terminal" evidence="3">
    <location>
        <begin position="783"/>
        <end position="1313"/>
    </location>
</feature>
<dbReference type="InterPro" id="IPR049390">
    <property type="entry name" value="FBF1_C"/>
</dbReference>
<evidence type="ECO:0000256" key="2">
    <source>
        <dbReference type="SAM" id="MobiDB-lite"/>
    </source>
</evidence>